<dbReference type="Gene3D" id="3.10.20.30">
    <property type="match status" value="1"/>
</dbReference>
<evidence type="ECO:0000256" key="2">
    <source>
        <dbReference type="ARBA" id="ARBA00022714"/>
    </source>
</evidence>
<evidence type="ECO:0000256" key="1">
    <source>
        <dbReference type="ARBA" id="ARBA00010914"/>
    </source>
</evidence>
<keyword evidence="3" id="KW-0479">Metal-binding</keyword>
<sequence>MMLSLHRLMHRPLHLNFLPTLSSPLLRPLSTIPSPELASRLTSLRIPLPLHTSILKTLKQGGIKSNSDIKNFPDAGLLDLASSLKTVEIKPETNITFKLPGTRSQIINVSSEISSTLLQTCLSDPVLSEYITGSCSGTASCSTCHLYVDEGYEEPEENEVDMLELALGYEEGRSRLGCCVEVKEGMECGVPEESVDYWT</sequence>
<dbReference type="AlphaFoldDB" id="A0A9W7A7H4"/>
<dbReference type="InterPro" id="IPR012675">
    <property type="entry name" value="Beta-grasp_dom_sf"/>
</dbReference>
<gene>
    <name evidence="8" type="ORF">TrLO_g5894</name>
</gene>
<evidence type="ECO:0000256" key="6">
    <source>
        <dbReference type="ARBA" id="ARBA00034078"/>
    </source>
</evidence>
<comment type="caution">
    <text evidence="8">The sequence shown here is derived from an EMBL/GenBank/DDBJ whole genome shotgun (WGS) entry which is preliminary data.</text>
</comment>
<evidence type="ECO:0000256" key="3">
    <source>
        <dbReference type="ARBA" id="ARBA00022723"/>
    </source>
</evidence>
<dbReference type="InterPro" id="IPR001041">
    <property type="entry name" value="2Fe-2S_ferredoxin-type"/>
</dbReference>
<comment type="cofactor">
    <cofactor evidence="6">
        <name>[2Fe-2S] cluster</name>
        <dbReference type="ChEBI" id="CHEBI:190135"/>
    </cofactor>
</comment>
<keyword evidence="5" id="KW-0411">Iron-sulfur</keyword>
<evidence type="ECO:0000313" key="8">
    <source>
        <dbReference type="EMBL" id="GMH67371.1"/>
    </source>
</evidence>
<dbReference type="InterPro" id="IPR036010">
    <property type="entry name" value="2Fe-2S_ferredoxin-like_sf"/>
</dbReference>
<keyword evidence="9" id="KW-1185">Reference proteome</keyword>
<dbReference type="InterPro" id="IPR001055">
    <property type="entry name" value="Adrenodoxin-like"/>
</dbReference>
<evidence type="ECO:0000256" key="5">
    <source>
        <dbReference type="ARBA" id="ARBA00023014"/>
    </source>
</evidence>
<dbReference type="GO" id="GO:0140647">
    <property type="term" value="P:P450-containing electron transport chain"/>
    <property type="evidence" value="ECO:0007669"/>
    <property type="project" value="InterPro"/>
</dbReference>
<feature type="domain" description="2Fe-2S ferredoxin-type" evidence="7">
    <location>
        <begin position="93"/>
        <end position="194"/>
    </location>
</feature>
<comment type="similarity">
    <text evidence="1">Belongs to the adrenodoxin/putidaredoxin family.</text>
</comment>
<evidence type="ECO:0000313" key="9">
    <source>
        <dbReference type="Proteomes" id="UP001165122"/>
    </source>
</evidence>
<organism evidence="8 9">
    <name type="scientific">Triparma laevis f. longispina</name>
    <dbReference type="NCBI Taxonomy" id="1714387"/>
    <lineage>
        <taxon>Eukaryota</taxon>
        <taxon>Sar</taxon>
        <taxon>Stramenopiles</taxon>
        <taxon>Ochrophyta</taxon>
        <taxon>Bolidophyceae</taxon>
        <taxon>Parmales</taxon>
        <taxon>Triparmaceae</taxon>
        <taxon>Triparma</taxon>
    </lineage>
</organism>
<dbReference type="GO" id="GO:0005739">
    <property type="term" value="C:mitochondrion"/>
    <property type="evidence" value="ECO:0007669"/>
    <property type="project" value="TreeGrafter"/>
</dbReference>
<dbReference type="Proteomes" id="UP001165122">
    <property type="component" value="Unassembled WGS sequence"/>
</dbReference>
<dbReference type="EMBL" id="BRXW01000573">
    <property type="protein sequence ID" value="GMH67371.1"/>
    <property type="molecule type" value="Genomic_DNA"/>
</dbReference>
<reference evidence="9" key="1">
    <citation type="journal article" date="2023" name="Commun. Biol.">
        <title>Genome analysis of Parmales, the sister group of diatoms, reveals the evolutionary specialization of diatoms from phago-mixotrophs to photoautotrophs.</title>
        <authorList>
            <person name="Ban H."/>
            <person name="Sato S."/>
            <person name="Yoshikawa S."/>
            <person name="Yamada K."/>
            <person name="Nakamura Y."/>
            <person name="Ichinomiya M."/>
            <person name="Sato N."/>
            <person name="Blanc-Mathieu R."/>
            <person name="Endo H."/>
            <person name="Kuwata A."/>
            <person name="Ogata H."/>
        </authorList>
    </citation>
    <scope>NUCLEOTIDE SEQUENCE [LARGE SCALE GENOMIC DNA]</scope>
    <source>
        <strain evidence="9">NIES 3700</strain>
    </source>
</reference>
<dbReference type="SUPFAM" id="SSF54292">
    <property type="entry name" value="2Fe-2S ferredoxin-like"/>
    <property type="match status" value="1"/>
</dbReference>
<evidence type="ECO:0000259" key="7">
    <source>
        <dbReference type="PROSITE" id="PS51085"/>
    </source>
</evidence>
<dbReference type="PANTHER" id="PTHR23426:SF65">
    <property type="entry name" value="FERREDOXIN-2, MITOCHONDRIAL"/>
    <property type="match status" value="1"/>
</dbReference>
<evidence type="ECO:0000256" key="4">
    <source>
        <dbReference type="ARBA" id="ARBA00023004"/>
    </source>
</evidence>
<keyword evidence="4" id="KW-0408">Iron</keyword>
<dbReference type="PROSITE" id="PS00814">
    <property type="entry name" value="ADX"/>
    <property type="match status" value="1"/>
</dbReference>
<proteinExistence type="inferred from homology"/>
<keyword evidence="2" id="KW-0001">2Fe-2S</keyword>
<protein>
    <recommendedName>
        <fullName evidence="7">2Fe-2S ferredoxin-type domain-containing protein</fullName>
    </recommendedName>
</protein>
<dbReference type="InterPro" id="IPR018298">
    <property type="entry name" value="Adrenodoxin_Fe-S_BS"/>
</dbReference>
<dbReference type="PROSITE" id="PS51085">
    <property type="entry name" value="2FE2S_FER_2"/>
    <property type="match status" value="1"/>
</dbReference>
<name>A0A9W7A7H4_9STRA</name>
<accession>A0A9W7A7H4</accession>
<dbReference type="PANTHER" id="PTHR23426">
    <property type="entry name" value="FERREDOXIN/ADRENODOXIN"/>
    <property type="match status" value="1"/>
</dbReference>
<dbReference type="GO" id="GO:0046872">
    <property type="term" value="F:metal ion binding"/>
    <property type="evidence" value="ECO:0007669"/>
    <property type="project" value="UniProtKB-KW"/>
</dbReference>
<dbReference type="CDD" id="cd00207">
    <property type="entry name" value="fer2"/>
    <property type="match status" value="1"/>
</dbReference>
<dbReference type="GO" id="GO:0009055">
    <property type="term" value="F:electron transfer activity"/>
    <property type="evidence" value="ECO:0007669"/>
    <property type="project" value="TreeGrafter"/>
</dbReference>
<dbReference type="GO" id="GO:0051537">
    <property type="term" value="F:2 iron, 2 sulfur cluster binding"/>
    <property type="evidence" value="ECO:0007669"/>
    <property type="project" value="UniProtKB-KW"/>
</dbReference>